<evidence type="ECO:0000256" key="1">
    <source>
        <dbReference type="SAM" id="MobiDB-lite"/>
    </source>
</evidence>
<dbReference type="OrthoDB" id="2758235at2759"/>
<protein>
    <submittedName>
        <fullName evidence="2">Uncharacterized protein</fullName>
    </submittedName>
</protein>
<feature type="region of interest" description="Disordered" evidence="1">
    <location>
        <begin position="375"/>
        <end position="397"/>
    </location>
</feature>
<sequence length="412" mass="45247">MALGSADLVVVPTPSDNDRIPELVINLPLASSIYVTYTCLTVKRTNDGAKFLLNKTTAPILIKTIARIFIDIRETLADPNANRSTAAYSLVNSFIWLHGVLSNEYVKAVINETSLWFATLPSWPKRLSGHDDADRWEPLPGHGFPRENDYMLRYLRTLVACATSVFRLSDPEVLPLFAAANVTVISLPAPSHDSSHAESERRRIVQALIAEIGTRDAPADAGWPQTASEWIGRLADTVALEEQKENSPSCRLHAEAGLMALACEARLSRSRGDEHASDKYGPALSESNLARTAMSIGTSGKCCPLCFRLTYILNAHFADASQPSGDPEALAFSHIPTHGKVLPWDPPQFGIPRAVLTQLRDELWEKLVEEAVRVGKRDAPKTDASSHSHEREPEEDMLAVQGRITLSEDISL</sequence>
<reference evidence="2 3" key="1">
    <citation type="journal article" date="2015" name="Sci. Rep.">
        <title>Chromosome-level genome map provides insights into diverse defense mechanisms in the medicinal fungus Ganoderma sinense.</title>
        <authorList>
            <person name="Zhu Y."/>
            <person name="Xu J."/>
            <person name="Sun C."/>
            <person name="Zhou S."/>
            <person name="Xu H."/>
            <person name="Nelson D.R."/>
            <person name="Qian J."/>
            <person name="Song J."/>
            <person name="Luo H."/>
            <person name="Xiang L."/>
            <person name="Li Y."/>
            <person name="Xu Z."/>
            <person name="Ji A."/>
            <person name="Wang L."/>
            <person name="Lu S."/>
            <person name="Hayward A."/>
            <person name="Sun W."/>
            <person name="Li X."/>
            <person name="Schwartz D.C."/>
            <person name="Wang Y."/>
            <person name="Chen S."/>
        </authorList>
    </citation>
    <scope>NUCLEOTIDE SEQUENCE [LARGE SCALE GENOMIC DNA]</scope>
    <source>
        <strain evidence="2 3">ZZ0214-1</strain>
    </source>
</reference>
<dbReference type="AlphaFoldDB" id="A0A2G8S4K0"/>
<dbReference type="EMBL" id="AYKW01000023">
    <property type="protein sequence ID" value="PIL28657.1"/>
    <property type="molecule type" value="Genomic_DNA"/>
</dbReference>
<name>A0A2G8S4K0_9APHY</name>
<dbReference type="STRING" id="1077348.A0A2G8S4K0"/>
<organism evidence="2 3">
    <name type="scientific">Ganoderma sinense ZZ0214-1</name>
    <dbReference type="NCBI Taxonomy" id="1077348"/>
    <lineage>
        <taxon>Eukaryota</taxon>
        <taxon>Fungi</taxon>
        <taxon>Dikarya</taxon>
        <taxon>Basidiomycota</taxon>
        <taxon>Agaricomycotina</taxon>
        <taxon>Agaricomycetes</taxon>
        <taxon>Polyporales</taxon>
        <taxon>Polyporaceae</taxon>
        <taxon>Ganoderma</taxon>
    </lineage>
</organism>
<evidence type="ECO:0000313" key="2">
    <source>
        <dbReference type="EMBL" id="PIL28657.1"/>
    </source>
</evidence>
<feature type="compositionally biased region" description="Basic and acidic residues" evidence="1">
    <location>
        <begin position="375"/>
        <end position="392"/>
    </location>
</feature>
<accession>A0A2G8S4K0</accession>
<evidence type="ECO:0000313" key="3">
    <source>
        <dbReference type="Proteomes" id="UP000230002"/>
    </source>
</evidence>
<gene>
    <name evidence="2" type="ORF">GSI_08699</name>
</gene>
<proteinExistence type="predicted"/>
<comment type="caution">
    <text evidence="2">The sequence shown here is derived from an EMBL/GenBank/DDBJ whole genome shotgun (WGS) entry which is preliminary data.</text>
</comment>
<dbReference type="Proteomes" id="UP000230002">
    <property type="component" value="Unassembled WGS sequence"/>
</dbReference>
<keyword evidence="3" id="KW-1185">Reference proteome</keyword>